<keyword evidence="1" id="KW-0472">Membrane</keyword>
<keyword evidence="1" id="KW-0812">Transmembrane</keyword>
<gene>
    <name evidence="2" type="ORF">DFJ75_0049</name>
</gene>
<sequence>MVGPETLAAMTRHRVFSHARITGHSAWWVFMVATLFAGGITWTGVSRYGNYIGATSFTKEYGWTAYTGLTDTPVGTAYFAGSSYDPWSDPELWSAIAFGAVLIAAVVEAISAREVLPGIVTVAAPCVAFGLLLLVTPGVLDTVEFDTILTMTVVLVAVAVREVWARRFAPQPS</sequence>
<evidence type="ECO:0000313" key="2">
    <source>
        <dbReference type="EMBL" id="RKR93268.1"/>
    </source>
</evidence>
<evidence type="ECO:0000313" key="3">
    <source>
        <dbReference type="Proteomes" id="UP000274762"/>
    </source>
</evidence>
<name>A0A495JXH0_WILMA</name>
<protein>
    <submittedName>
        <fullName evidence="2">Uncharacterized protein</fullName>
    </submittedName>
</protein>
<organism evidence="2 3">
    <name type="scientific">Williamsia marianensis</name>
    <dbReference type="NCBI Taxonomy" id="85044"/>
    <lineage>
        <taxon>Bacteria</taxon>
        <taxon>Bacillati</taxon>
        <taxon>Actinomycetota</taxon>
        <taxon>Actinomycetes</taxon>
        <taxon>Mycobacteriales</taxon>
        <taxon>Nocardiaceae</taxon>
        <taxon>Williamsia</taxon>
    </lineage>
</organism>
<evidence type="ECO:0000256" key="1">
    <source>
        <dbReference type="SAM" id="Phobius"/>
    </source>
</evidence>
<dbReference type="EMBL" id="RBKV01000001">
    <property type="protein sequence ID" value="RKR93268.1"/>
    <property type="molecule type" value="Genomic_DNA"/>
</dbReference>
<feature type="transmembrane region" description="Helical" evidence="1">
    <location>
        <begin position="115"/>
        <end position="135"/>
    </location>
</feature>
<accession>A0A495JXH0</accession>
<dbReference type="Proteomes" id="UP000274762">
    <property type="component" value="Unassembled WGS sequence"/>
</dbReference>
<proteinExistence type="predicted"/>
<dbReference type="AlphaFoldDB" id="A0A495JXH0"/>
<reference evidence="2 3" key="1">
    <citation type="submission" date="2018-10" db="EMBL/GenBank/DDBJ databases">
        <title>Sequencing the genomes of 1000 actinobacteria strains.</title>
        <authorList>
            <person name="Klenk H.-P."/>
        </authorList>
    </citation>
    <scope>NUCLEOTIDE SEQUENCE [LARGE SCALE GENOMIC DNA]</scope>
    <source>
        <strain evidence="2 3">DSM 44343</strain>
    </source>
</reference>
<keyword evidence="1" id="KW-1133">Transmembrane helix</keyword>
<feature type="transmembrane region" description="Helical" evidence="1">
    <location>
        <begin position="147"/>
        <end position="164"/>
    </location>
</feature>
<feature type="transmembrane region" description="Helical" evidence="1">
    <location>
        <begin position="21"/>
        <end position="42"/>
    </location>
</feature>
<feature type="transmembrane region" description="Helical" evidence="1">
    <location>
        <begin position="92"/>
        <end position="110"/>
    </location>
</feature>
<comment type="caution">
    <text evidence="2">The sequence shown here is derived from an EMBL/GenBank/DDBJ whole genome shotgun (WGS) entry which is preliminary data.</text>
</comment>